<organism evidence="2">
    <name type="scientific">Picea sitchensis</name>
    <name type="common">Sitka spruce</name>
    <name type="synonym">Pinus sitchensis</name>
    <dbReference type="NCBI Taxonomy" id="3332"/>
    <lineage>
        <taxon>Eukaryota</taxon>
        <taxon>Viridiplantae</taxon>
        <taxon>Streptophyta</taxon>
        <taxon>Embryophyta</taxon>
        <taxon>Tracheophyta</taxon>
        <taxon>Spermatophyta</taxon>
        <taxon>Pinopsida</taxon>
        <taxon>Pinidae</taxon>
        <taxon>Conifers I</taxon>
        <taxon>Pinales</taxon>
        <taxon>Pinaceae</taxon>
        <taxon>Picea</taxon>
    </lineage>
</organism>
<sequence length="182" mass="20987">MRSPLSPVITNLFMESVENKALASSPLKPKLWIRLVDHTFVIWPNGRENLDKFIDHLNNQSEYIKFIMEIEVDGSLPFLDVCLTKKLDGSLAHEVCRKKTHIEQYLHAEFHHHSAQNLGVLNTLATKALRISDEDHLEEEKSHLLKVFKNSGYNKHRVKDFQNVSSGPRSKEHIKEVSVEII</sequence>
<dbReference type="PANTHER" id="PTHR21301">
    <property type="entry name" value="REVERSE TRANSCRIPTASE"/>
    <property type="match status" value="1"/>
</dbReference>
<proteinExistence type="evidence at transcript level"/>
<dbReference type="InterPro" id="IPR058912">
    <property type="entry name" value="HTH_animal"/>
</dbReference>
<reference evidence="2" key="1">
    <citation type="submission" date="2009-02" db="EMBL/GenBank/DDBJ databases">
        <title>Full length sequence-verified cDNA sequences from Sitka spruce (Picea sitchensis).</title>
        <authorList>
            <person name="Reid K.E."/>
            <person name="Liao N."/>
            <person name="Ralph S."/>
            <person name="Kolosova N."/>
            <person name="Oddy C."/>
            <person name="Moore R."/>
            <person name="Mayo M."/>
            <person name="Wagner S."/>
            <person name="King J."/>
            <person name="Yanchuk A."/>
            <person name="Holt R."/>
            <person name="Jones S."/>
            <person name="Marra M."/>
            <person name="Ritland C.E."/>
            <person name="Ritland K."/>
            <person name="Bohlmann J."/>
        </authorList>
    </citation>
    <scope>NUCLEOTIDE SEQUENCE</scope>
    <source>
        <tissue evidence="2">Green portion of the leader tissue</tissue>
    </source>
</reference>
<evidence type="ECO:0000259" key="1">
    <source>
        <dbReference type="Pfam" id="PF26215"/>
    </source>
</evidence>
<dbReference type="EMBL" id="BT070904">
    <property type="protein sequence ID" value="ACN40396.1"/>
    <property type="molecule type" value="mRNA"/>
</dbReference>
<protein>
    <recommendedName>
        <fullName evidence="1">Helix-turn-helix domain-containing protein</fullName>
    </recommendedName>
</protein>
<dbReference type="AlphaFoldDB" id="C0PRF6"/>
<dbReference type="OMA" id="WPNGREN"/>
<name>C0PRF6_PICSI</name>
<feature type="domain" description="Helix-turn-helix" evidence="1">
    <location>
        <begin position="104"/>
        <end position="159"/>
    </location>
</feature>
<evidence type="ECO:0000313" key="2">
    <source>
        <dbReference type="EMBL" id="ACN40396.1"/>
    </source>
</evidence>
<dbReference type="Pfam" id="PF26215">
    <property type="entry name" value="HTH_animal"/>
    <property type="match status" value="1"/>
</dbReference>
<accession>C0PRF6</accession>
<dbReference type="PANTHER" id="PTHR21301:SF11">
    <property type="entry name" value="GIY-YIG DOMAIN-CONTAINING PROTEIN"/>
    <property type="match status" value="1"/>
</dbReference>